<dbReference type="SUPFAM" id="SSF51395">
    <property type="entry name" value="FMN-linked oxidoreductases"/>
    <property type="match status" value="1"/>
</dbReference>
<dbReference type="HAMAP" id="MF_00225">
    <property type="entry name" value="DHO_dh_type2"/>
    <property type="match status" value="1"/>
</dbReference>
<dbReference type="GO" id="GO:0005737">
    <property type="term" value="C:cytoplasm"/>
    <property type="evidence" value="ECO:0007669"/>
    <property type="project" value="InterPro"/>
</dbReference>
<organism evidence="13 14">
    <name type="scientific">Marine Group III euryarchaeote CG-Bathy1</name>
    <dbReference type="NCBI Taxonomy" id="1889001"/>
    <lineage>
        <taxon>Archaea</taxon>
        <taxon>Methanobacteriati</taxon>
        <taxon>Thermoplasmatota</taxon>
        <taxon>Thermoplasmata</taxon>
        <taxon>Candidatus Thermoprofundales</taxon>
    </lineage>
</organism>
<keyword evidence="7" id="KW-0288">FMN</keyword>
<reference evidence="13 14" key="1">
    <citation type="submission" date="2016-08" db="EMBL/GenBank/DDBJ databases">
        <title>New Insights into Marine Group III Euryarchaeota, from dark to light.</title>
        <authorList>
            <person name="Haro-Moreno J.M."/>
            <person name="Rodriguez-Valera F."/>
            <person name="Lopez-Garcia P."/>
            <person name="Moreira D."/>
            <person name="Martin-Cuadrado A.B."/>
        </authorList>
    </citation>
    <scope>NUCLEOTIDE SEQUENCE [LARGE SCALE GENOMIC DNA]</scope>
    <source>
        <strain evidence="13">CG-Bathy1</strain>
    </source>
</reference>
<evidence type="ECO:0000256" key="5">
    <source>
        <dbReference type="ARBA" id="ARBA00012791"/>
    </source>
</evidence>
<dbReference type="EMBL" id="MIYU01000021">
    <property type="protein sequence ID" value="OIR14044.1"/>
    <property type="molecule type" value="Genomic_DNA"/>
</dbReference>
<evidence type="ECO:0000256" key="11">
    <source>
        <dbReference type="NCBIfam" id="TIGR01036"/>
    </source>
</evidence>
<comment type="catalytic activity">
    <reaction evidence="10">
        <text>(S)-dihydroorotate + a quinone = orotate + a quinol</text>
        <dbReference type="Rhea" id="RHEA:30187"/>
        <dbReference type="ChEBI" id="CHEBI:24646"/>
        <dbReference type="ChEBI" id="CHEBI:30839"/>
        <dbReference type="ChEBI" id="CHEBI:30864"/>
        <dbReference type="ChEBI" id="CHEBI:132124"/>
        <dbReference type="EC" id="1.3.5.2"/>
    </reaction>
</comment>
<dbReference type="CDD" id="cd04738">
    <property type="entry name" value="DHOD_2_like"/>
    <property type="match status" value="1"/>
</dbReference>
<keyword evidence="8" id="KW-0560">Oxidoreductase</keyword>
<dbReference type="PROSITE" id="PS00911">
    <property type="entry name" value="DHODEHASE_1"/>
    <property type="match status" value="1"/>
</dbReference>
<evidence type="ECO:0000256" key="8">
    <source>
        <dbReference type="ARBA" id="ARBA00023002"/>
    </source>
</evidence>
<sequence>MGSLYRNLIRPVTFLQDSEKAHDRIINLLKFFSQSKRRTAILRQLYSTKDLSSTVFGLTFPNPLGLAAGFDKFGSAVPAWPSLGFGFTELGGVTFHAQNGNKKPRMFRVNSERALINRMGFNNPGAEGMSNTLDEWKARGLWPKNPVGINLAKSMVTPLEDAATDYSKSIDLLWNAGDFFVINVSSPNTPGLRDIQESNSALNQIIDDCSEINKRKGEENSLNPKPILIKISPDLSSEALDNILSSSTAKIDGIVATNTTTTRPTSTPQTEQIFSEVGGLSGAPLNDKSTELIRHIFNKTDGKLPIIGVGGIMNSDDAWNKITAGASLLQIYTGLVFEGPSITNEIVSGLRNKIKEKGFTNISEAIGSEA</sequence>
<dbReference type="Gene3D" id="3.20.20.70">
    <property type="entry name" value="Aldolase class I"/>
    <property type="match status" value="1"/>
</dbReference>
<dbReference type="InterPro" id="IPR005719">
    <property type="entry name" value="Dihydroorotate_DH_2"/>
</dbReference>
<evidence type="ECO:0000256" key="7">
    <source>
        <dbReference type="ARBA" id="ARBA00022643"/>
    </source>
</evidence>
<evidence type="ECO:0000256" key="9">
    <source>
        <dbReference type="ARBA" id="ARBA00023136"/>
    </source>
</evidence>
<dbReference type="UniPathway" id="UPA00070">
    <property type="reaction ID" value="UER00946"/>
</dbReference>
<dbReference type="GO" id="GO:0005886">
    <property type="term" value="C:plasma membrane"/>
    <property type="evidence" value="ECO:0007669"/>
    <property type="project" value="TreeGrafter"/>
</dbReference>
<evidence type="ECO:0000313" key="14">
    <source>
        <dbReference type="Proteomes" id="UP000183815"/>
    </source>
</evidence>
<name>A0A1J5TK05_9ARCH</name>
<proteinExistence type="inferred from homology"/>
<dbReference type="Pfam" id="PF01180">
    <property type="entry name" value="DHO_dh"/>
    <property type="match status" value="1"/>
</dbReference>
<dbReference type="GO" id="GO:0006207">
    <property type="term" value="P:'de novo' pyrimidine nucleobase biosynthetic process"/>
    <property type="evidence" value="ECO:0007669"/>
    <property type="project" value="UniProtKB-UniRule"/>
</dbReference>
<protein>
    <recommendedName>
        <fullName evidence="5 11">Dihydroorotate dehydrogenase (quinone)</fullName>
        <ecNumber evidence="5 11">1.3.5.2</ecNumber>
    </recommendedName>
</protein>
<dbReference type="NCBIfam" id="NF003652">
    <property type="entry name" value="PRK05286.2-5"/>
    <property type="match status" value="1"/>
</dbReference>
<gene>
    <name evidence="13" type="ORF">BEU04_03455</name>
</gene>
<keyword evidence="6" id="KW-0285">Flavoprotein</keyword>
<dbReference type="NCBIfam" id="TIGR01036">
    <property type="entry name" value="pyrD_sub2"/>
    <property type="match status" value="1"/>
</dbReference>
<dbReference type="PROSITE" id="PS00912">
    <property type="entry name" value="DHODEHASE_2"/>
    <property type="match status" value="1"/>
</dbReference>
<evidence type="ECO:0000256" key="2">
    <source>
        <dbReference type="ARBA" id="ARBA00004370"/>
    </source>
</evidence>
<evidence type="ECO:0000256" key="3">
    <source>
        <dbReference type="ARBA" id="ARBA00005161"/>
    </source>
</evidence>
<evidence type="ECO:0000256" key="4">
    <source>
        <dbReference type="ARBA" id="ARBA00005359"/>
    </source>
</evidence>
<accession>A0A1J5TK05</accession>
<dbReference type="PANTHER" id="PTHR48109">
    <property type="entry name" value="DIHYDROOROTATE DEHYDROGENASE (QUINONE), MITOCHONDRIAL-RELATED"/>
    <property type="match status" value="1"/>
</dbReference>
<dbReference type="GO" id="GO:0106430">
    <property type="term" value="F:dihydroorotate dehydrogenase (quinone) activity"/>
    <property type="evidence" value="ECO:0007669"/>
    <property type="project" value="UniProtKB-EC"/>
</dbReference>
<comment type="caution">
    <text evidence="13">The sequence shown here is derived from an EMBL/GenBank/DDBJ whole genome shotgun (WGS) entry which is preliminary data.</text>
</comment>
<keyword evidence="9" id="KW-0472">Membrane</keyword>
<evidence type="ECO:0000256" key="1">
    <source>
        <dbReference type="ARBA" id="ARBA00001917"/>
    </source>
</evidence>
<evidence type="ECO:0000256" key="10">
    <source>
        <dbReference type="ARBA" id="ARBA00048639"/>
    </source>
</evidence>
<evidence type="ECO:0000259" key="12">
    <source>
        <dbReference type="Pfam" id="PF01180"/>
    </source>
</evidence>
<evidence type="ECO:0000256" key="6">
    <source>
        <dbReference type="ARBA" id="ARBA00022630"/>
    </source>
</evidence>
<comment type="cofactor">
    <cofactor evidence="1">
        <name>FMN</name>
        <dbReference type="ChEBI" id="CHEBI:58210"/>
    </cofactor>
</comment>
<dbReference type="InterPro" id="IPR005720">
    <property type="entry name" value="Dihydroorotate_DH_cat"/>
</dbReference>
<dbReference type="GO" id="GO:0044205">
    <property type="term" value="P:'de novo' UMP biosynthetic process"/>
    <property type="evidence" value="ECO:0007669"/>
    <property type="project" value="UniProtKB-UniPathway"/>
</dbReference>
<dbReference type="EC" id="1.3.5.2" evidence="5 11"/>
<comment type="similarity">
    <text evidence="4">Belongs to the dihydroorotate dehydrogenase family. Type 2 subfamily.</text>
</comment>
<comment type="pathway">
    <text evidence="3">Pyrimidine metabolism; UMP biosynthesis via de novo pathway; orotate from (S)-dihydroorotate (quinone route): step 1/1.</text>
</comment>
<dbReference type="InterPro" id="IPR001295">
    <property type="entry name" value="Dihydroorotate_DH_CS"/>
</dbReference>
<dbReference type="AlphaFoldDB" id="A0A1J5TK05"/>
<dbReference type="Proteomes" id="UP000183815">
    <property type="component" value="Unassembled WGS sequence"/>
</dbReference>
<comment type="subcellular location">
    <subcellularLocation>
        <location evidence="2">Membrane</location>
    </subcellularLocation>
</comment>
<dbReference type="InterPro" id="IPR050074">
    <property type="entry name" value="DHO_dehydrogenase"/>
</dbReference>
<dbReference type="InterPro" id="IPR013785">
    <property type="entry name" value="Aldolase_TIM"/>
</dbReference>
<evidence type="ECO:0000313" key="13">
    <source>
        <dbReference type="EMBL" id="OIR14044.1"/>
    </source>
</evidence>
<dbReference type="PANTHER" id="PTHR48109:SF4">
    <property type="entry name" value="DIHYDROOROTATE DEHYDROGENASE (QUINONE), MITOCHONDRIAL"/>
    <property type="match status" value="1"/>
</dbReference>
<feature type="domain" description="Dihydroorotate dehydrogenase catalytic" evidence="12">
    <location>
        <begin position="51"/>
        <end position="352"/>
    </location>
</feature>